<reference evidence="3 4" key="1">
    <citation type="submission" date="2016-11" db="EMBL/GenBank/DDBJ databases">
        <authorList>
            <person name="Jaros S."/>
            <person name="Januszkiewicz K."/>
            <person name="Wedrychowicz H."/>
        </authorList>
    </citation>
    <scope>NUCLEOTIDE SEQUENCE [LARGE SCALE GENOMIC DNA]</scope>
    <source>
        <strain evidence="3">NVI 5450</strain>
    </source>
</reference>
<proteinExistence type="predicted"/>
<evidence type="ECO:0000313" key="3">
    <source>
        <dbReference type="EMBL" id="SGZ10747.1"/>
    </source>
</evidence>
<dbReference type="InterPro" id="IPR051213">
    <property type="entry name" value="START_lipid_transfer"/>
</dbReference>
<dbReference type="CDD" id="cd08876">
    <property type="entry name" value="START_1"/>
    <property type="match status" value="1"/>
</dbReference>
<dbReference type="EMBL" id="FPLD01000102">
    <property type="protein sequence ID" value="SGZ10747.1"/>
    <property type="molecule type" value="Genomic_DNA"/>
</dbReference>
<dbReference type="PANTHER" id="PTHR19308">
    <property type="entry name" value="PHOSPHATIDYLCHOLINE TRANSFER PROTEIN"/>
    <property type="match status" value="1"/>
</dbReference>
<dbReference type="AlphaFoldDB" id="A0A1L0ET92"/>
<protein>
    <submittedName>
        <fullName evidence="3">Ser-Asp rich fibrinogen/bone sialoprotein-binding protein SdrD</fullName>
    </submittedName>
</protein>
<dbReference type="InterPro" id="IPR002913">
    <property type="entry name" value="START_lipid-bd_dom"/>
</dbReference>
<organism evidence="3 4">
    <name type="scientific">Moritella viscosa</name>
    <dbReference type="NCBI Taxonomy" id="80854"/>
    <lineage>
        <taxon>Bacteria</taxon>
        <taxon>Pseudomonadati</taxon>
        <taxon>Pseudomonadota</taxon>
        <taxon>Gammaproteobacteria</taxon>
        <taxon>Alteromonadales</taxon>
        <taxon>Moritellaceae</taxon>
        <taxon>Moritella</taxon>
    </lineage>
</organism>
<keyword evidence="1" id="KW-0732">Signal</keyword>
<feature type="domain" description="START" evidence="2">
    <location>
        <begin position="23"/>
        <end position="190"/>
    </location>
</feature>
<dbReference type="Pfam" id="PF01852">
    <property type="entry name" value="START"/>
    <property type="match status" value="1"/>
</dbReference>
<dbReference type="PANTHER" id="PTHR19308:SF14">
    <property type="entry name" value="START DOMAIN-CONTAINING PROTEIN"/>
    <property type="match status" value="1"/>
</dbReference>
<dbReference type="InterPro" id="IPR023393">
    <property type="entry name" value="START-like_dom_sf"/>
</dbReference>
<feature type="signal peptide" evidence="1">
    <location>
        <begin position="1"/>
        <end position="20"/>
    </location>
</feature>
<dbReference type="GO" id="GO:0005737">
    <property type="term" value="C:cytoplasm"/>
    <property type="evidence" value="ECO:0007669"/>
    <property type="project" value="UniProtKB-ARBA"/>
</dbReference>
<gene>
    <name evidence="3" type="ORF">NVI5450_3599</name>
</gene>
<dbReference type="RefSeq" id="WP_075518373.1">
    <property type="nucleotide sequence ID" value="NZ_FPLD01000102.1"/>
</dbReference>
<dbReference type="Proteomes" id="UP000183794">
    <property type="component" value="Unassembled WGS sequence"/>
</dbReference>
<dbReference type="PIRSF" id="PIRSF039033">
    <property type="entry name" value="START_dom"/>
    <property type="match status" value="1"/>
</dbReference>
<evidence type="ECO:0000313" key="4">
    <source>
        <dbReference type="Proteomes" id="UP000183794"/>
    </source>
</evidence>
<dbReference type="OrthoDB" id="5734556at2"/>
<dbReference type="Gene3D" id="3.30.530.20">
    <property type="match status" value="1"/>
</dbReference>
<dbReference type="PROSITE" id="PS50848">
    <property type="entry name" value="START"/>
    <property type="match status" value="1"/>
</dbReference>
<evidence type="ECO:0000256" key="1">
    <source>
        <dbReference type="SAM" id="SignalP"/>
    </source>
</evidence>
<name>A0A1L0ET92_9GAMM</name>
<dbReference type="InterPro" id="IPR028347">
    <property type="entry name" value="START_dom_prot"/>
</dbReference>
<accession>A0A1L0ET92</accession>
<sequence length="222" mass="25459">MKYYILLLMTMFFSTTSVLASEWELEKYDEENDIKVYTRLKPNSNSDFKEFKATTHIKSRITPFIALLNNADLACEWMYNCIEFKFIDEASATKKTSYSINNAPWPVTDRDFVIDSETQQDKDSYAVTITLSSASDKVANDDNYVRVKDLQGKWQFIPLDNGIVEVTYQLFLDPAGSVPSMIATTTVVDTPYYTLLNLRKIITKPELQSQQLDHISEPPANE</sequence>
<feature type="chain" id="PRO_5009680865" evidence="1">
    <location>
        <begin position="21"/>
        <end position="222"/>
    </location>
</feature>
<evidence type="ECO:0000259" key="2">
    <source>
        <dbReference type="PROSITE" id="PS50848"/>
    </source>
</evidence>
<dbReference type="GO" id="GO:0008289">
    <property type="term" value="F:lipid binding"/>
    <property type="evidence" value="ECO:0007669"/>
    <property type="project" value="InterPro"/>
</dbReference>
<dbReference type="SUPFAM" id="SSF55961">
    <property type="entry name" value="Bet v1-like"/>
    <property type="match status" value="1"/>
</dbReference>